<evidence type="ECO:0000256" key="3">
    <source>
        <dbReference type="ARBA" id="ARBA00022598"/>
    </source>
</evidence>
<dbReference type="AlphaFoldDB" id="A0A9P2XFF7"/>
<dbReference type="InterPro" id="IPR014729">
    <property type="entry name" value="Rossmann-like_a/b/a_fold"/>
</dbReference>
<sequence length="268" mass="30639">MTDAQTAQNIATTYDPTEIEKKWYKTWEEQGYFKPSGHGESFCIMIPPPNVTGSLHMGHGFNNAIMDALTRYNRMMGKNTLWQPGTDHAGIATQMVVERQLGLQGITRHDLGREKFIEKVWEWKEQSGGTITKQIRRLGSSVDWSRERFTMDEGLSNAVKEVFVRLHEDGLIYRGKRLVNWDPKLQTALSDLEVESKEEKGSLWHFKYFFEDKSVKTQDGKDYLVVATTRPETLLGDTAVAVHPEDERYAHLVGKNIVLPITGRLIPI</sequence>
<dbReference type="FunFam" id="3.90.740.10:FF:000003">
    <property type="entry name" value="Valine--tRNA ligase"/>
    <property type="match status" value="1"/>
</dbReference>
<dbReference type="SUPFAM" id="SSF50677">
    <property type="entry name" value="ValRS/IleRS/LeuRS editing domain"/>
    <property type="match status" value="1"/>
</dbReference>
<comment type="caution">
    <text evidence="11">The sequence shown here is derived from an EMBL/GenBank/DDBJ whole genome shotgun (WGS) entry which is preliminary data.</text>
</comment>
<dbReference type="PANTHER" id="PTHR11946">
    <property type="entry name" value="VALYL-TRNA SYNTHETASES"/>
    <property type="match status" value="1"/>
</dbReference>
<dbReference type="Gene3D" id="3.40.50.620">
    <property type="entry name" value="HUPs"/>
    <property type="match status" value="1"/>
</dbReference>
<dbReference type="InterPro" id="IPR001412">
    <property type="entry name" value="aa-tRNA-synth_I_CS"/>
</dbReference>
<dbReference type="GO" id="GO:0006438">
    <property type="term" value="P:valyl-tRNA aminoacylation"/>
    <property type="evidence" value="ECO:0007669"/>
    <property type="project" value="InterPro"/>
</dbReference>
<dbReference type="PRINTS" id="PR00986">
    <property type="entry name" value="TRNASYNTHVAL"/>
</dbReference>
<feature type="non-terminal residue" evidence="11">
    <location>
        <position position="268"/>
    </location>
</feature>
<reference evidence="11 12" key="1">
    <citation type="submission" date="2014-02" db="EMBL/GenBank/DDBJ databases">
        <title>Comparative genomics and transcriptomics to identify genetic mechanisms underlying the emergence of carbapenem resistant Acinetobacter baumannii (CRAb).</title>
        <authorList>
            <person name="Harris A.D."/>
            <person name="Johnson K.J."/>
            <person name="George J."/>
            <person name="Shefchek K."/>
            <person name="Daugherty S.C."/>
            <person name="Parankush S."/>
            <person name="Sadzewicz L."/>
            <person name="Tallon L."/>
            <person name="Sengamalay N."/>
            <person name="Hazen T.H."/>
            <person name="Rasko D.A."/>
        </authorList>
    </citation>
    <scope>NUCLEOTIDE SEQUENCE [LARGE SCALE GENOMIC DNA]</scope>
    <source>
        <strain evidence="11 12">1462234</strain>
    </source>
</reference>
<keyword evidence="2" id="KW-0963">Cytoplasm</keyword>
<dbReference type="InterPro" id="IPR009008">
    <property type="entry name" value="Val/Leu/Ile-tRNA-synth_edit"/>
</dbReference>
<dbReference type="RefSeq" id="WP_031999179.1">
    <property type="nucleotide sequence ID" value="NZ_JEWR01000253.1"/>
</dbReference>
<dbReference type="EMBL" id="JEWR01000253">
    <property type="protein sequence ID" value="EXB50756.1"/>
    <property type="molecule type" value="Genomic_DNA"/>
</dbReference>
<dbReference type="Proteomes" id="UP000020865">
    <property type="component" value="Unassembled WGS sequence"/>
</dbReference>
<dbReference type="Gene3D" id="3.90.740.10">
    <property type="entry name" value="Valyl/Leucyl/Isoleucyl-tRNA synthetase, editing domain"/>
    <property type="match status" value="1"/>
</dbReference>
<dbReference type="PROSITE" id="PS00178">
    <property type="entry name" value="AA_TRNA_LIGASE_I"/>
    <property type="match status" value="1"/>
</dbReference>
<dbReference type="InterPro" id="IPR002300">
    <property type="entry name" value="aa-tRNA-synth_Ia"/>
</dbReference>
<comment type="catalytic activity">
    <reaction evidence="9">
        <text>tRNA(Val) + L-valine + ATP = L-valyl-tRNA(Val) + AMP + diphosphate</text>
        <dbReference type="Rhea" id="RHEA:10704"/>
        <dbReference type="Rhea" id="RHEA-COMP:9672"/>
        <dbReference type="Rhea" id="RHEA-COMP:9708"/>
        <dbReference type="ChEBI" id="CHEBI:30616"/>
        <dbReference type="ChEBI" id="CHEBI:33019"/>
        <dbReference type="ChEBI" id="CHEBI:57762"/>
        <dbReference type="ChEBI" id="CHEBI:78442"/>
        <dbReference type="ChEBI" id="CHEBI:78537"/>
        <dbReference type="ChEBI" id="CHEBI:456215"/>
        <dbReference type="EC" id="6.1.1.9"/>
    </reaction>
</comment>
<evidence type="ECO:0000256" key="9">
    <source>
        <dbReference type="ARBA" id="ARBA00047552"/>
    </source>
</evidence>
<organism evidence="11 12">
    <name type="scientific">Acinetobacter baumannii 1462234</name>
    <dbReference type="NCBI Taxonomy" id="1310646"/>
    <lineage>
        <taxon>Bacteria</taxon>
        <taxon>Pseudomonadati</taxon>
        <taxon>Pseudomonadota</taxon>
        <taxon>Gammaproteobacteria</taxon>
        <taxon>Moraxellales</taxon>
        <taxon>Moraxellaceae</taxon>
        <taxon>Acinetobacter</taxon>
        <taxon>Acinetobacter calcoaceticus/baumannii complex</taxon>
    </lineage>
</organism>
<dbReference type="GO" id="GO:0002161">
    <property type="term" value="F:aminoacyl-tRNA deacylase activity"/>
    <property type="evidence" value="ECO:0007669"/>
    <property type="project" value="InterPro"/>
</dbReference>
<keyword evidence="7 11" id="KW-0030">Aminoacyl-tRNA synthetase</keyword>
<evidence type="ECO:0000256" key="8">
    <source>
        <dbReference type="ARBA" id="ARBA00029936"/>
    </source>
</evidence>
<dbReference type="GO" id="GO:0004832">
    <property type="term" value="F:valine-tRNA ligase activity"/>
    <property type="evidence" value="ECO:0007669"/>
    <property type="project" value="UniProtKB-EC"/>
</dbReference>
<evidence type="ECO:0000256" key="6">
    <source>
        <dbReference type="ARBA" id="ARBA00022917"/>
    </source>
</evidence>
<keyword evidence="3" id="KW-0436">Ligase</keyword>
<feature type="domain" description="Aminoacyl-tRNA synthetase class Ia" evidence="10">
    <location>
        <begin position="22"/>
        <end position="201"/>
    </location>
</feature>
<dbReference type="InterPro" id="IPR002303">
    <property type="entry name" value="Valyl-tRNA_ligase"/>
</dbReference>
<evidence type="ECO:0000256" key="4">
    <source>
        <dbReference type="ARBA" id="ARBA00022741"/>
    </source>
</evidence>
<gene>
    <name evidence="11" type="ORF">J545_4321</name>
</gene>
<dbReference type="SUPFAM" id="SSF52374">
    <property type="entry name" value="Nucleotidylyl transferase"/>
    <property type="match status" value="1"/>
</dbReference>
<evidence type="ECO:0000259" key="10">
    <source>
        <dbReference type="Pfam" id="PF00133"/>
    </source>
</evidence>
<evidence type="ECO:0000256" key="2">
    <source>
        <dbReference type="ARBA" id="ARBA00022490"/>
    </source>
</evidence>
<dbReference type="GO" id="GO:0005524">
    <property type="term" value="F:ATP binding"/>
    <property type="evidence" value="ECO:0007669"/>
    <property type="project" value="UniProtKB-KW"/>
</dbReference>
<dbReference type="FunFam" id="3.40.50.620:FF:000020">
    <property type="entry name" value="Valine--tRNA ligase, mitochondrial"/>
    <property type="match status" value="1"/>
</dbReference>
<dbReference type="Pfam" id="PF00133">
    <property type="entry name" value="tRNA-synt_1"/>
    <property type="match status" value="1"/>
</dbReference>
<name>A0A9P2XFF7_ACIBA</name>
<protein>
    <recommendedName>
        <fullName evidence="1">valine--tRNA ligase</fullName>
        <ecNumber evidence="1">6.1.1.9</ecNumber>
    </recommendedName>
    <alternativeName>
        <fullName evidence="8">Valyl-tRNA synthetase</fullName>
    </alternativeName>
</protein>
<evidence type="ECO:0000313" key="12">
    <source>
        <dbReference type="Proteomes" id="UP000020865"/>
    </source>
</evidence>
<evidence type="ECO:0000256" key="5">
    <source>
        <dbReference type="ARBA" id="ARBA00022840"/>
    </source>
</evidence>
<keyword evidence="5" id="KW-0067">ATP-binding</keyword>
<keyword evidence="6" id="KW-0648">Protein biosynthesis</keyword>
<proteinExistence type="predicted"/>
<evidence type="ECO:0000256" key="1">
    <source>
        <dbReference type="ARBA" id="ARBA00013169"/>
    </source>
</evidence>
<keyword evidence="4" id="KW-0547">Nucleotide-binding</keyword>
<dbReference type="GO" id="GO:0005829">
    <property type="term" value="C:cytosol"/>
    <property type="evidence" value="ECO:0007669"/>
    <property type="project" value="TreeGrafter"/>
</dbReference>
<evidence type="ECO:0000313" key="11">
    <source>
        <dbReference type="EMBL" id="EXB50756.1"/>
    </source>
</evidence>
<dbReference type="EC" id="6.1.1.9" evidence="1"/>
<evidence type="ECO:0000256" key="7">
    <source>
        <dbReference type="ARBA" id="ARBA00023146"/>
    </source>
</evidence>
<dbReference type="PANTHER" id="PTHR11946:SF93">
    <property type="entry name" value="VALINE--TRNA LIGASE, CHLOROPLASTIC_MITOCHONDRIAL 2"/>
    <property type="match status" value="1"/>
</dbReference>
<accession>A0A9P2XFF7</accession>